<gene>
    <name evidence="10" type="ORF">A3Q56_06716</name>
</gene>
<dbReference type="SMART" id="SM01175">
    <property type="entry name" value="DUF4206"/>
    <property type="match status" value="1"/>
</dbReference>
<keyword evidence="5" id="KW-0967">Endosome</keyword>
<dbReference type="PROSITE" id="PS50826">
    <property type="entry name" value="RUN"/>
    <property type="match status" value="1"/>
</dbReference>
<dbReference type="InterPro" id="IPR037213">
    <property type="entry name" value="Run_dom_sf"/>
</dbReference>
<dbReference type="InterPro" id="IPR051366">
    <property type="entry name" value="DEF8"/>
</dbReference>
<dbReference type="GO" id="GO:0008270">
    <property type="term" value="F:zinc ion binding"/>
    <property type="evidence" value="ECO:0007669"/>
    <property type="project" value="UniProtKB-KW"/>
</dbReference>
<dbReference type="EMBL" id="LWCA01001235">
    <property type="protein sequence ID" value="OAF65571.1"/>
    <property type="molecule type" value="Genomic_DNA"/>
</dbReference>
<reference evidence="10 11" key="1">
    <citation type="submission" date="2016-04" db="EMBL/GenBank/DDBJ databases">
        <title>The genome of Intoshia linei affirms orthonectids as highly simplified spiralians.</title>
        <authorList>
            <person name="Mikhailov K.V."/>
            <person name="Slusarev G.S."/>
            <person name="Nikitin M.A."/>
            <person name="Logacheva M.D."/>
            <person name="Penin A."/>
            <person name="Aleoshin V."/>
            <person name="Panchin Y.V."/>
        </authorList>
    </citation>
    <scope>NUCLEOTIDE SEQUENCE [LARGE SCALE GENOMIC DNA]</scope>
    <source>
        <strain evidence="10">Intl2013</strain>
        <tissue evidence="10">Whole animal</tissue>
    </source>
</reference>
<dbReference type="OrthoDB" id="1918044at2759"/>
<keyword evidence="4" id="KW-0677">Repeat</keyword>
<dbReference type="SUPFAM" id="SSF140741">
    <property type="entry name" value="RUN domain-like"/>
    <property type="match status" value="1"/>
</dbReference>
<keyword evidence="6" id="KW-0863">Zinc-finger</keyword>
<evidence type="ECO:0000256" key="8">
    <source>
        <dbReference type="ARBA" id="ARBA00023006"/>
    </source>
</evidence>
<organism evidence="10 11">
    <name type="scientific">Intoshia linei</name>
    <dbReference type="NCBI Taxonomy" id="1819745"/>
    <lineage>
        <taxon>Eukaryota</taxon>
        <taxon>Metazoa</taxon>
        <taxon>Spiralia</taxon>
        <taxon>Lophotrochozoa</taxon>
        <taxon>Mesozoa</taxon>
        <taxon>Orthonectida</taxon>
        <taxon>Rhopaluridae</taxon>
        <taxon>Intoshia</taxon>
    </lineage>
</organism>
<dbReference type="Pfam" id="PF02759">
    <property type="entry name" value="RUN"/>
    <property type="match status" value="1"/>
</dbReference>
<dbReference type="Gene3D" id="1.20.58.900">
    <property type="match status" value="1"/>
</dbReference>
<comment type="subcellular location">
    <subcellularLocation>
        <location evidence="1">Late endosome</location>
    </subcellularLocation>
</comment>
<evidence type="ECO:0000256" key="5">
    <source>
        <dbReference type="ARBA" id="ARBA00022753"/>
    </source>
</evidence>
<dbReference type="PANTHER" id="PTHR12326:SF12">
    <property type="entry name" value="PLECKSTRIN HOMOLOGY AND RUN DOMAIN CONTAINING M1"/>
    <property type="match status" value="1"/>
</dbReference>
<protein>
    <recommendedName>
        <fullName evidence="9">RUN domain-containing protein</fullName>
    </recommendedName>
</protein>
<keyword evidence="11" id="KW-1185">Reference proteome</keyword>
<dbReference type="GO" id="GO:0005770">
    <property type="term" value="C:late endosome"/>
    <property type="evidence" value="ECO:0007669"/>
    <property type="project" value="UniProtKB-SubCell"/>
</dbReference>
<evidence type="ECO:0000313" key="11">
    <source>
        <dbReference type="Proteomes" id="UP000078046"/>
    </source>
</evidence>
<dbReference type="GO" id="GO:0006914">
    <property type="term" value="P:autophagy"/>
    <property type="evidence" value="ECO:0007669"/>
    <property type="project" value="UniProtKB-KW"/>
</dbReference>
<keyword evidence="2" id="KW-0597">Phosphoprotein</keyword>
<comment type="caution">
    <text evidence="10">The sequence shown here is derived from an EMBL/GenBank/DDBJ whole genome shotgun (WGS) entry which is preliminary data.</text>
</comment>
<feature type="domain" description="RUN" evidence="9">
    <location>
        <begin position="51"/>
        <end position="174"/>
    </location>
</feature>
<evidence type="ECO:0000259" key="9">
    <source>
        <dbReference type="PROSITE" id="PS50826"/>
    </source>
</evidence>
<name>A0A177AVX4_9BILA</name>
<keyword evidence="3" id="KW-0479">Metal-binding</keyword>
<evidence type="ECO:0000256" key="2">
    <source>
        <dbReference type="ARBA" id="ARBA00022553"/>
    </source>
</evidence>
<dbReference type="Pfam" id="PF13901">
    <property type="entry name" value="RH_dom"/>
    <property type="match status" value="1"/>
</dbReference>
<evidence type="ECO:0000256" key="1">
    <source>
        <dbReference type="ARBA" id="ARBA00004603"/>
    </source>
</evidence>
<proteinExistence type="predicted"/>
<evidence type="ECO:0000256" key="6">
    <source>
        <dbReference type="ARBA" id="ARBA00022771"/>
    </source>
</evidence>
<accession>A0A177AVX4</accession>
<evidence type="ECO:0000256" key="7">
    <source>
        <dbReference type="ARBA" id="ARBA00022833"/>
    </source>
</evidence>
<evidence type="ECO:0000256" key="3">
    <source>
        <dbReference type="ARBA" id="ARBA00022723"/>
    </source>
</evidence>
<dbReference type="InterPro" id="IPR004012">
    <property type="entry name" value="Run_dom"/>
</dbReference>
<dbReference type="Proteomes" id="UP000078046">
    <property type="component" value="Unassembled WGS sequence"/>
</dbReference>
<dbReference type="InterPro" id="IPR025258">
    <property type="entry name" value="RH_dom"/>
</dbReference>
<dbReference type="PANTHER" id="PTHR12326">
    <property type="entry name" value="PLECKSTRIN HOMOLOGY DOMAIN CONTAINING PROTEIN"/>
    <property type="match status" value="1"/>
</dbReference>
<dbReference type="AlphaFoldDB" id="A0A177AVX4"/>
<keyword evidence="7" id="KW-0862">Zinc</keyword>
<evidence type="ECO:0000256" key="4">
    <source>
        <dbReference type="ARBA" id="ARBA00022737"/>
    </source>
</evidence>
<keyword evidence="8" id="KW-0072">Autophagy</keyword>
<sequence length="827" mass="96517">MNILNKIFTEKSDEVEISIIKSSLVKKELKEELDGISLALKQWDPTFKKVIKCGILVDRICKVLEAIFIHQLKYDKKQVYFINVIKNYSPPGIIKELKFLSQIKSTIGVCRSWIRYIVNDYGTLHGLVLSLESLDIRHYYFKNAFLRDKDCFTALTVLITCFENHHFSLSVNCIFYNDMPSSTLLMAGRVIKPAKDLDLLCIEIISDVESLDETDVIESKSNDVEAVPIVLEQIGVNKPKEIFFHTVPSRLEALSIEREIWVNSMRNTENYRGMKTMQFGEEVIDIIGPGSIEIKKIRDRGILNVMRHVDKRKLEEENLNKNTVQLSKIVEIEESIDSDATDSQNQNNTEECESACDGFIFYPQKTLAQMMSEYYQNLPKSLSTIERLSKSNKKKIEFELIIEGLKEMHNDPFKVYLRNEYREMMQIGEVFEVCDSIVSNDVLNIQRSCLSEEATLINDGDSCNQTLNFSTDFSLNCSDMQTSISDDITKVNKENLSYRQIDEIYRSEFKEMKHMEDQSIKEKFLNHIREVIDMPRSFDSDYVLSSLTSQSEGESNLNSEKEKFYDKILKKKKMIHIISFNLKMEISCSMELVDNFLKIVHQKNLFQENFKCSKCSEIIGFTEKKFCLCKYDGRLYCKECHSGKMSIIPSQILHNFNFDTFEVCNECERYINYSSKLLIINIDKRNPLFNFDCMVSAKKQRRRLKYIWNYLDNCKFVSSQDMRKCLINSLKAKNGYMFETEKYWRIEDLVKTKNGAFTAYIEKALKIGIKHIESCYLCIQRGHICQICFSNDVLFPFYENINLCSNGHVTHTKCFLKENYCRKCKIK</sequence>
<evidence type="ECO:0000313" key="10">
    <source>
        <dbReference type="EMBL" id="OAF65571.1"/>
    </source>
</evidence>